<evidence type="ECO:0000313" key="1">
    <source>
        <dbReference type="EMBL" id="ALE91818.1"/>
    </source>
</evidence>
<dbReference type="Proteomes" id="UP000062833">
    <property type="component" value="Chromosome"/>
</dbReference>
<evidence type="ECO:0000313" key="2">
    <source>
        <dbReference type="Proteomes" id="UP000062833"/>
    </source>
</evidence>
<name>A0A0M4RAG1_9MICC</name>
<dbReference type="PATRIC" id="fig|656366.3.peg.1063"/>
<proteinExistence type="predicted"/>
<gene>
    <name evidence="1" type="ORF">AOC05_04935</name>
</gene>
<accession>A0A0M4RAG1</accession>
<dbReference type="EMBL" id="CP012677">
    <property type="protein sequence ID" value="ALE91818.1"/>
    <property type="molecule type" value="Genomic_DNA"/>
</dbReference>
<dbReference type="OrthoDB" id="4932651at2"/>
<dbReference type="RefSeq" id="WP_062006157.1">
    <property type="nucleotide sequence ID" value="NZ_CP012677.1"/>
</dbReference>
<keyword evidence="2" id="KW-1185">Reference proteome</keyword>
<protein>
    <submittedName>
        <fullName evidence="1">Uncharacterized protein</fullName>
    </submittedName>
</protein>
<organism evidence="1 2">
    <name type="scientific">Arthrobacter alpinus</name>
    <dbReference type="NCBI Taxonomy" id="656366"/>
    <lineage>
        <taxon>Bacteria</taxon>
        <taxon>Bacillati</taxon>
        <taxon>Actinomycetota</taxon>
        <taxon>Actinomycetes</taxon>
        <taxon>Micrococcales</taxon>
        <taxon>Micrococcaceae</taxon>
        <taxon>Arthrobacter</taxon>
    </lineage>
</organism>
<dbReference type="AlphaFoldDB" id="A0A0M4RAG1"/>
<sequence>MTENTDFDLDAWLDGAKRTERAVTVYGRGDLLAVIDKLEAEQRTMASIPEADRAMSDGDGSHLQGQIDALYLQLDASKLEMRVTFLDDEEQATIRKEVKTDLKSEADAAAKGAAIEARERCARNEIKVPAEVNQVVRRMTADAENKVIEREVSIRTLSACLVDPVMSPDQVRKLYKVIGDSQLAVITAAYTRASIEAPEVQLPKSLAPSPSDDGAMSS</sequence>
<dbReference type="KEGG" id="aaq:AOC05_04935"/>
<reference evidence="2" key="1">
    <citation type="submission" date="2015-09" db="EMBL/GenBank/DDBJ databases">
        <title>Complete genome of Arthrobacter alpinus strain R3.8.</title>
        <authorList>
            <person name="See-Too W.S."/>
            <person name="Chan K.G."/>
        </authorList>
    </citation>
    <scope>NUCLEOTIDE SEQUENCE [LARGE SCALE GENOMIC DNA]</scope>
    <source>
        <strain evidence="2">R3.8</strain>
    </source>
</reference>